<feature type="compositionally biased region" description="Basic residues" evidence="2">
    <location>
        <begin position="524"/>
        <end position="542"/>
    </location>
</feature>
<keyword evidence="1" id="KW-0862">Zinc</keyword>
<dbReference type="CDD" id="cd16448">
    <property type="entry name" value="RING-H2"/>
    <property type="match status" value="1"/>
</dbReference>
<evidence type="ECO:0000256" key="3">
    <source>
        <dbReference type="SAM" id="Phobius"/>
    </source>
</evidence>
<dbReference type="PROSITE" id="PS50089">
    <property type="entry name" value="ZF_RING_2"/>
    <property type="match status" value="1"/>
</dbReference>
<dbReference type="Pfam" id="PF13639">
    <property type="entry name" value="zf-RING_2"/>
    <property type="match status" value="1"/>
</dbReference>
<evidence type="ECO:0000259" key="4">
    <source>
        <dbReference type="PROSITE" id="PS50089"/>
    </source>
</evidence>
<feature type="region of interest" description="Disordered" evidence="2">
    <location>
        <begin position="672"/>
        <end position="723"/>
    </location>
</feature>
<keyword evidence="3" id="KW-0812">Transmembrane</keyword>
<feature type="transmembrane region" description="Helical" evidence="3">
    <location>
        <begin position="135"/>
        <end position="160"/>
    </location>
</feature>
<sequence length="723" mass="80723">MNSLQKFVFNQNIVWRSFWSLVHNSIVPVLVKIGSYAYVLTLWIVFMLGMNGYGNDTNDNIKTWFVAFVLVQTLYFGWNAFLHSTENEVEFYIRQIAHTGNLQINVFAFPFRLYDWAIKRNQGIAESDGMDVLKGIITTIINFLTYVSTVVGLLMLIWTWVITSTLTSFQCVYLVIYINSIRDGLDDIKSLWTLIEWATISCRIDIEQYRNDIYEYIQSLRDTPSTFRRLIGGFITGIVAGAALMGLLGITTRRRRSSMSDRCARLVLDILQAVIENGRRIVTNRHMNNSSPFHPGNNVNEEPSFIPNSVDETFTSTVRSALSNRTNDFIRNQGTTERLSLPSSIRHEIYVSPEELDEKSQASVSITDENEVPICSICICSLGDGEMIATTPCNHIFHSECLKDLYNVQPDFFWESRPAFKCPNCRGSLDPVPSSASTDGSNSSNINGARPFTRYVPSQRRSSNSSSYTSSSSRSFSFSSSGSTSNSSSDSSSSSTSSTSSSDSERCFSADSDSSKSSSPTRNNSKRSKKSRGKIKSKPKSKTKSETKSIPSWTSMDNGEAKVQENETIKRSDKSDQSVKPKESKESDKSHESDWSALPLLEIADKKEQKCEQENNVADQIFVPISTNIPNPENDLIDDLHSDVGGNSTIEESRQVKSGTIKDMVADIQFTNTQSSNDSDMSELDIEAEVDLSHDHSDHEHSQSSPESCPNSSSESSISESEL</sequence>
<dbReference type="Gene3D" id="3.30.40.10">
    <property type="entry name" value="Zinc/RING finger domain, C3HC4 (zinc finger)"/>
    <property type="match status" value="1"/>
</dbReference>
<reference evidence="5" key="1">
    <citation type="submission" date="2018-10" db="EMBL/GenBank/DDBJ databases">
        <title>Hidden diversity of soil giant viruses.</title>
        <authorList>
            <person name="Schulz F."/>
            <person name="Alteio L."/>
            <person name="Goudeau D."/>
            <person name="Ryan E.M."/>
            <person name="Malmstrom R.R."/>
            <person name="Blanchard J."/>
            <person name="Woyke T."/>
        </authorList>
    </citation>
    <scope>NUCLEOTIDE SEQUENCE</scope>
    <source>
        <strain evidence="5">SYV1</strain>
    </source>
</reference>
<gene>
    <name evidence="5" type="ORF">Sylvanvirus15_13</name>
</gene>
<organism evidence="5">
    <name type="scientific">Sylvanvirus sp</name>
    <dbReference type="NCBI Taxonomy" id="2487774"/>
    <lineage>
        <taxon>Viruses</taxon>
    </lineage>
</organism>
<dbReference type="EMBL" id="MK072521">
    <property type="protein sequence ID" value="AYV86951.1"/>
    <property type="molecule type" value="Genomic_DNA"/>
</dbReference>
<name>A0A3G5AJY6_9VIRU</name>
<feature type="transmembrane region" description="Helical" evidence="3">
    <location>
        <begin position="230"/>
        <end position="250"/>
    </location>
</feature>
<keyword evidence="1" id="KW-0863">Zinc-finger</keyword>
<feature type="compositionally biased region" description="Basic and acidic residues" evidence="2">
    <location>
        <begin position="559"/>
        <end position="594"/>
    </location>
</feature>
<keyword evidence="3" id="KW-0472">Membrane</keyword>
<proteinExistence type="predicted"/>
<evidence type="ECO:0000256" key="1">
    <source>
        <dbReference type="PROSITE-ProRule" id="PRU00175"/>
    </source>
</evidence>
<feature type="domain" description="RING-type" evidence="4">
    <location>
        <begin position="375"/>
        <end position="426"/>
    </location>
</feature>
<feature type="compositionally biased region" description="Basic and acidic residues" evidence="2">
    <location>
        <begin position="691"/>
        <end position="702"/>
    </location>
</feature>
<keyword evidence="1" id="KW-0479">Metal-binding</keyword>
<feature type="compositionally biased region" description="Low complexity" evidence="2">
    <location>
        <begin position="461"/>
        <end position="502"/>
    </location>
</feature>
<protein>
    <recommendedName>
        <fullName evidence="4">RING-type domain-containing protein</fullName>
    </recommendedName>
</protein>
<evidence type="ECO:0000313" key="5">
    <source>
        <dbReference type="EMBL" id="AYV86951.1"/>
    </source>
</evidence>
<dbReference type="SUPFAM" id="SSF57850">
    <property type="entry name" value="RING/U-box"/>
    <property type="match status" value="1"/>
</dbReference>
<dbReference type="GO" id="GO:0008270">
    <property type="term" value="F:zinc ion binding"/>
    <property type="evidence" value="ECO:0007669"/>
    <property type="project" value="UniProtKB-KW"/>
</dbReference>
<feature type="transmembrane region" description="Helical" evidence="3">
    <location>
        <begin position="61"/>
        <end position="81"/>
    </location>
</feature>
<feature type="compositionally biased region" description="Low complexity" evidence="2">
    <location>
        <begin position="434"/>
        <end position="444"/>
    </location>
</feature>
<keyword evidence="3" id="KW-1133">Transmembrane helix</keyword>
<accession>A0A3G5AJY6</accession>
<dbReference type="InterPro" id="IPR001841">
    <property type="entry name" value="Znf_RING"/>
</dbReference>
<dbReference type="SMART" id="SM00184">
    <property type="entry name" value="RING"/>
    <property type="match status" value="1"/>
</dbReference>
<feature type="compositionally biased region" description="Acidic residues" evidence="2">
    <location>
        <begin position="680"/>
        <end position="690"/>
    </location>
</feature>
<dbReference type="InterPro" id="IPR013083">
    <property type="entry name" value="Znf_RING/FYVE/PHD"/>
</dbReference>
<feature type="region of interest" description="Disordered" evidence="2">
    <location>
        <begin position="431"/>
        <end position="597"/>
    </location>
</feature>
<feature type="transmembrane region" description="Helical" evidence="3">
    <location>
        <begin position="26"/>
        <end position="49"/>
    </location>
</feature>
<evidence type="ECO:0000256" key="2">
    <source>
        <dbReference type="SAM" id="MobiDB-lite"/>
    </source>
</evidence>
<feature type="compositionally biased region" description="Low complexity" evidence="2">
    <location>
        <begin position="703"/>
        <end position="723"/>
    </location>
</feature>